<feature type="non-terminal residue" evidence="3">
    <location>
        <position position="1"/>
    </location>
</feature>
<keyword evidence="4" id="KW-1185">Reference proteome</keyword>
<comment type="caution">
    <text evidence="3">The sequence shown here is derived from an EMBL/GenBank/DDBJ whole genome shotgun (WGS) entry which is preliminary data.</text>
</comment>
<evidence type="ECO:0000313" key="3">
    <source>
        <dbReference type="EMBL" id="KAK0065856.1"/>
    </source>
</evidence>
<dbReference type="PROSITE" id="PS50835">
    <property type="entry name" value="IG_LIKE"/>
    <property type="match status" value="1"/>
</dbReference>
<keyword evidence="1" id="KW-0472">Membrane</keyword>
<proteinExistence type="predicted"/>
<evidence type="ECO:0000313" key="4">
    <source>
        <dbReference type="Proteomes" id="UP001233172"/>
    </source>
</evidence>
<evidence type="ECO:0000259" key="2">
    <source>
        <dbReference type="PROSITE" id="PS50835"/>
    </source>
</evidence>
<name>A0AAD8FJK2_BIOPF</name>
<dbReference type="PANTHER" id="PTHR24035:SF109">
    <property type="entry name" value="PROTEIN DRAPER"/>
    <property type="match status" value="1"/>
</dbReference>
<organism evidence="3 4">
    <name type="scientific">Biomphalaria pfeifferi</name>
    <name type="common">Bloodfluke planorb</name>
    <name type="synonym">Freshwater snail</name>
    <dbReference type="NCBI Taxonomy" id="112525"/>
    <lineage>
        <taxon>Eukaryota</taxon>
        <taxon>Metazoa</taxon>
        <taxon>Spiralia</taxon>
        <taxon>Lophotrochozoa</taxon>
        <taxon>Mollusca</taxon>
        <taxon>Gastropoda</taxon>
        <taxon>Heterobranchia</taxon>
        <taxon>Euthyneura</taxon>
        <taxon>Panpulmonata</taxon>
        <taxon>Hygrophila</taxon>
        <taxon>Lymnaeoidea</taxon>
        <taxon>Planorbidae</taxon>
        <taxon>Biomphalaria</taxon>
    </lineage>
</organism>
<protein>
    <submittedName>
        <fullName evidence="3">Laminin subunit alpha-like isoform X3</fullName>
    </submittedName>
</protein>
<dbReference type="InterPro" id="IPR036179">
    <property type="entry name" value="Ig-like_dom_sf"/>
</dbReference>
<dbReference type="Gene3D" id="2.170.300.10">
    <property type="entry name" value="Tie2 ligand-binding domain superfamily"/>
    <property type="match status" value="1"/>
</dbReference>
<keyword evidence="1" id="KW-0812">Transmembrane</keyword>
<dbReference type="InterPro" id="IPR007110">
    <property type="entry name" value="Ig-like_dom"/>
</dbReference>
<keyword evidence="1" id="KW-1133">Transmembrane helix</keyword>
<accession>A0AAD8FJK2</accession>
<reference evidence="3" key="2">
    <citation type="submission" date="2023-04" db="EMBL/GenBank/DDBJ databases">
        <authorList>
            <person name="Bu L."/>
            <person name="Lu L."/>
            <person name="Laidemitt M.R."/>
            <person name="Zhang S.M."/>
            <person name="Mutuku M."/>
            <person name="Mkoji G."/>
            <person name="Steinauer M."/>
            <person name="Loker E.S."/>
        </authorList>
    </citation>
    <scope>NUCLEOTIDE SEQUENCE</scope>
    <source>
        <strain evidence="3">KasaAsao</strain>
        <tissue evidence="3">Whole Snail</tissue>
    </source>
</reference>
<evidence type="ECO:0000256" key="1">
    <source>
        <dbReference type="SAM" id="Phobius"/>
    </source>
</evidence>
<feature type="transmembrane region" description="Helical" evidence="1">
    <location>
        <begin position="1763"/>
        <end position="1787"/>
    </location>
</feature>
<dbReference type="PANTHER" id="PTHR24035">
    <property type="entry name" value="MULTIPLE EPIDERMAL GROWTH FACTOR-LIKE DOMAINS PROTEIN"/>
    <property type="match status" value="1"/>
</dbReference>
<dbReference type="InterPro" id="IPR000742">
    <property type="entry name" value="EGF"/>
</dbReference>
<gene>
    <name evidence="3" type="ORF">Bpfe_004653</name>
</gene>
<sequence length="1792" mass="202672">GIYLELSTEDVSQKYALNDNVTIPSLVIEPTGDIVYMPARNVSVQMYFQHRPEIIPKVWADVVDLNLLQFYERVSPGSENTPFIDLPQKVDGNGKSGATLNFRTSIYPISGFIYFLLELKTSETLVKDVRYGMMKVLRPVSTSLPIPETFLHIKELQGWKKDGVTIVMIKPGGKVNIHCHVFGVKPRVYWTRLNLNGSTTVSAVNSRLQINPYYFESSIEVWANSTFIDKTIYTCMAQNSMNNTLEEVYKVQLESQTYDGLLNSTDLNLTANKTVRSYYLNASSSFVEVINASRVKTDKGYYYSVTYRPMVEDLKVRWSNGTTDLLDFSQDNLGDNEVTNVFYDPESVFTPHLQVSFESPQRKSAVLLTFHVLNLLPGSQVDKNVRVPQLDIPTNTDIVYHPGQNTTLKIGTTNENVQYIDGHMELVDVKTGAFMFSRLKVYDLKFIFILLKSRPLMSENGTEFDLTFLTSKNAVSGVLTFFIQQPLNGSVLHTIKISKQLTLRPADQNVAFPARFIFIREPKNALPSMDINYQVKCRSGDLCLLQCTALGPNLKDVLLYHIHENGSKSMVQDHRIRRKERALYSYEVNTVFWVSLNDQLIRNFECVAKNIYGDTVSRNFVVTPVIQLDILTGLSRVTILEAKGKTKTRYNITCVIRASRKPQVKLTFINNSSERDHEISADAIMQVSPHEYRVTKIKAFNSNKPNSMLTSVKCRASTPHEFTKLELAVYLVNGTRRLYSSLDMANLDQDQRILLLVFTSLCIDTATTLCSEENMNEPYCDFQCLCEDGNCTASQDCKCKTNHFGYYCQYEDYYGDKDNMDVLRDNNLDTCLGNNVTTVQLTFEPIYISFITILYNGTSTKDEGLKIHVDLGGQTGPIEKLKFRHYGFSKNKVEFHWFKIHKAEKLMFTGSDVNKICEVYISQGRNFAFSAVATVDPNECSPPSADENAIRSTHDGKEDSSRFDLQCNKTLNFYLTFNKPVTLTHFKIIGKANEITIVEIVNMYDVIIQTLNISERLSQQLITSFTNVSEATQDFKITASGNVTIDEIYVYGDCPDGMYSFQCNEYCPEDCLFRRCTIEGTCLSCNGGFYGPQCEGFCDRCRCHQQTGECLESDDEVDKEDYAVLPYPFKCPGHCTKDFCDSNGTCITGCTSTDYSGRRCTLNNKLQYCSPICLKDDADCECNSCVDGMYGPNCSLECPELCGGNQSCKQDTGECNSCDQGRFMNDCTEECSSTCEDRTCNIYSGECTYGCLPGHYGLLCDQPCLGNCSEYEICNRSSGECLGYCPNGFFGIHCERKCSPNCAGNGTCLKLTGECEEGCKARFTALNCSARCSPNCAGNGSCHSLTRHCDEGCKPYFFTLTCAKRCSPFCLNNSQCDTLTGVCRAGCKEGFFGPNCFKTGLLDTRGTWTCHCNDRKYNRSNPVCDWNMCIVGWFGVRCNFIDLAASSRIPIVNLMDNNDRTCYTTNGEDVVAKWVNGKTISWVRLIFNEKDIFDVLNDTFEIHYTNSTFRFKCVQPHVLQVNLDTLDLKCDTVFNITELYVRWRRPRSLCSIRIFGGRNFATLESLYLAKTPSKDKVQDVSNLVDGNFNGVNCTTLGTKKNHTLVWHLGFKIIIHQMNFYIVPYLHTAVVEIDFQNFKKTLTLHQNMTLIRELLLNEVYLDNAAAFSFFNLRVVSGQVRLCELEIFGHCEDGFYGALCDGICSIDCVYRLCDEEGRCFRCYEGKTGHFCKYLLYKSVLENVTDLDFPQNNSRSSGYMENDKNYLVAVYVVLATLCLCLCCKYIGWVFRSDSV</sequence>
<reference evidence="3" key="1">
    <citation type="journal article" date="2023" name="PLoS Negl. Trop. Dis.">
        <title>A genome sequence for Biomphalaria pfeifferi, the major vector snail for the human-infecting parasite Schistosoma mansoni.</title>
        <authorList>
            <person name="Bu L."/>
            <person name="Lu L."/>
            <person name="Laidemitt M.R."/>
            <person name="Zhang S.M."/>
            <person name="Mutuku M."/>
            <person name="Mkoji G."/>
            <person name="Steinauer M."/>
            <person name="Loker E.S."/>
        </authorList>
    </citation>
    <scope>NUCLEOTIDE SEQUENCE</scope>
    <source>
        <strain evidence="3">KasaAsao</strain>
    </source>
</reference>
<dbReference type="SUPFAM" id="SSF48726">
    <property type="entry name" value="Immunoglobulin"/>
    <property type="match status" value="1"/>
</dbReference>
<feature type="domain" description="Ig-like" evidence="2">
    <location>
        <begin position="147"/>
        <end position="246"/>
    </location>
</feature>
<dbReference type="SMART" id="SM00181">
    <property type="entry name" value="EGF"/>
    <property type="match status" value="9"/>
</dbReference>
<feature type="non-terminal residue" evidence="3">
    <location>
        <position position="1792"/>
    </location>
</feature>
<dbReference type="Gene3D" id="2.60.40.10">
    <property type="entry name" value="Immunoglobulins"/>
    <property type="match status" value="1"/>
</dbReference>
<dbReference type="InterPro" id="IPR052108">
    <property type="entry name" value="MEGF/SIB"/>
</dbReference>
<dbReference type="InterPro" id="IPR013783">
    <property type="entry name" value="Ig-like_fold"/>
</dbReference>
<dbReference type="Proteomes" id="UP001233172">
    <property type="component" value="Unassembled WGS sequence"/>
</dbReference>
<dbReference type="EMBL" id="JASAOG010000012">
    <property type="protein sequence ID" value="KAK0065856.1"/>
    <property type="molecule type" value="Genomic_DNA"/>
</dbReference>